<feature type="chain" id="PRO_5012598028" description="Thioredoxin-like" evidence="1">
    <location>
        <begin position="23"/>
        <end position="433"/>
    </location>
</feature>
<evidence type="ECO:0000256" key="1">
    <source>
        <dbReference type="SAM" id="SignalP"/>
    </source>
</evidence>
<dbReference type="OrthoDB" id="9821236at2"/>
<name>A0A1X7LBL2_9BACT</name>
<sequence>MMIFKLLSGLLLSILFAFNCSATTVHIVHGEDINVSIQDPVYRNSLIFAPKFEYPRKTIFELKDRDINFYAFNINSEEYYLWFEKSSSILEIDLTNLGDTSSDFALISKTDWYKGELESNNSSLIKLNELDRLFKDALDDLINLAENDKNYRAEKNFNTIVWDSRSAKRLFNHAVESMTYQLDQKWIHWVPAYSQYWELVYKLYYQYFHTNSFKALKKGEVKSQIEKDFNYPESKLLVFHHFFKEGLNSTDLKAHYELFEDDLNEREESLAEAIIQRQVVKELGDIPKIEFLFGLDIDAAMEGYFARNTSEMKNVLIFWSFWDAQMSLELNLLAKIKDEFEGSFNFVHICIDGYESPEKAKSFIFQNRVEGFHLIPEQATAFRSSNFRKDQKIRSMPFYLITNDSGEIIESESISLSTSLRLKNKLRYYETKK</sequence>
<keyword evidence="1" id="KW-0732">Signal</keyword>
<feature type="signal peptide" evidence="1">
    <location>
        <begin position="1"/>
        <end position="22"/>
    </location>
</feature>
<dbReference type="EMBL" id="FXAW01000009">
    <property type="protein sequence ID" value="SMG50559.1"/>
    <property type="molecule type" value="Genomic_DNA"/>
</dbReference>
<organism evidence="2 3">
    <name type="scientific">Marivirga sericea</name>
    <dbReference type="NCBI Taxonomy" id="1028"/>
    <lineage>
        <taxon>Bacteria</taxon>
        <taxon>Pseudomonadati</taxon>
        <taxon>Bacteroidota</taxon>
        <taxon>Cytophagia</taxon>
        <taxon>Cytophagales</taxon>
        <taxon>Marivirgaceae</taxon>
        <taxon>Marivirga</taxon>
    </lineage>
</organism>
<dbReference type="AlphaFoldDB" id="A0A1X7LBL2"/>
<evidence type="ECO:0008006" key="4">
    <source>
        <dbReference type="Google" id="ProtNLM"/>
    </source>
</evidence>
<dbReference type="RefSeq" id="WP_085518819.1">
    <property type="nucleotide sequence ID" value="NZ_FXAW01000009.1"/>
</dbReference>
<accession>A0A1X7LBL2</accession>
<evidence type="ECO:0000313" key="3">
    <source>
        <dbReference type="Proteomes" id="UP000193804"/>
    </source>
</evidence>
<keyword evidence="3" id="KW-1185">Reference proteome</keyword>
<reference evidence="3" key="1">
    <citation type="submission" date="2017-04" db="EMBL/GenBank/DDBJ databases">
        <authorList>
            <person name="Varghese N."/>
            <person name="Submissions S."/>
        </authorList>
    </citation>
    <scope>NUCLEOTIDE SEQUENCE [LARGE SCALE GENOMIC DNA]</scope>
    <source>
        <strain evidence="3">DSM 4125</strain>
    </source>
</reference>
<gene>
    <name evidence="2" type="ORF">SAMN05661096_03691</name>
</gene>
<protein>
    <recommendedName>
        <fullName evidence="4">Thioredoxin-like</fullName>
    </recommendedName>
</protein>
<dbReference type="Gene3D" id="3.40.30.10">
    <property type="entry name" value="Glutaredoxin"/>
    <property type="match status" value="1"/>
</dbReference>
<dbReference type="Proteomes" id="UP000193804">
    <property type="component" value="Unassembled WGS sequence"/>
</dbReference>
<dbReference type="STRING" id="1028.SAMN05661096_03691"/>
<proteinExistence type="predicted"/>
<evidence type="ECO:0000313" key="2">
    <source>
        <dbReference type="EMBL" id="SMG50559.1"/>
    </source>
</evidence>